<evidence type="ECO:0000313" key="5">
    <source>
        <dbReference type="EMBL" id="CAD7246453.1"/>
    </source>
</evidence>
<dbReference type="PRINTS" id="PR00018">
    <property type="entry name" value="KRINGLE"/>
</dbReference>
<accession>A0A7R9A7A7</accession>
<gene>
    <name evidence="5" type="ORF">DSTB1V02_LOCUS6303</name>
</gene>
<dbReference type="InterPro" id="IPR018056">
    <property type="entry name" value="Kringle_CS"/>
</dbReference>
<name>A0A7R9A7A7_9CRUS</name>
<reference evidence="5" key="1">
    <citation type="submission" date="2020-11" db="EMBL/GenBank/DDBJ databases">
        <authorList>
            <person name="Tran Van P."/>
        </authorList>
    </citation>
    <scope>NUCLEOTIDE SEQUENCE</scope>
</reference>
<dbReference type="PROSITE" id="PS00021">
    <property type="entry name" value="KRINGLE_1"/>
    <property type="match status" value="1"/>
</dbReference>
<dbReference type="EMBL" id="LR900653">
    <property type="protein sequence ID" value="CAD7246453.1"/>
    <property type="molecule type" value="Genomic_DNA"/>
</dbReference>
<organism evidence="5">
    <name type="scientific">Darwinula stevensoni</name>
    <dbReference type="NCBI Taxonomy" id="69355"/>
    <lineage>
        <taxon>Eukaryota</taxon>
        <taxon>Metazoa</taxon>
        <taxon>Ecdysozoa</taxon>
        <taxon>Arthropoda</taxon>
        <taxon>Crustacea</taxon>
        <taxon>Oligostraca</taxon>
        <taxon>Ostracoda</taxon>
        <taxon>Podocopa</taxon>
        <taxon>Podocopida</taxon>
        <taxon>Darwinulocopina</taxon>
        <taxon>Darwinuloidea</taxon>
        <taxon>Darwinulidae</taxon>
        <taxon>Darwinula</taxon>
    </lineage>
</organism>
<dbReference type="InterPro" id="IPR000001">
    <property type="entry name" value="Kringle"/>
</dbReference>
<dbReference type="SMART" id="SM00130">
    <property type="entry name" value="KR"/>
    <property type="match status" value="1"/>
</dbReference>
<dbReference type="SUPFAM" id="SSF57440">
    <property type="entry name" value="Kringle-like"/>
    <property type="match status" value="1"/>
</dbReference>
<evidence type="ECO:0000256" key="3">
    <source>
        <dbReference type="PROSITE-ProRule" id="PRU00121"/>
    </source>
</evidence>
<sequence length="176" mass="20536">MDENQETNVTFPNCRLTEMGKEYMGMVRKRKTGKPCMNWNDFSDMTKYPEVMSKILPLSVDSKEMKSFQEFFINRDPRSYVNFCRNPGWGQRPWCFVSKDPAIKWEYCDIPFCKNRGSSVRVQVDEERLGLHGEEERVLLGVALRTVAQIFDARFHDREGHPFVPGSRGQQAQLLS</sequence>
<dbReference type="Gene3D" id="2.40.20.10">
    <property type="entry name" value="Plasminogen Kringle 4"/>
    <property type="match status" value="1"/>
</dbReference>
<dbReference type="Proteomes" id="UP000677054">
    <property type="component" value="Unassembled WGS sequence"/>
</dbReference>
<dbReference type="PANTHER" id="PTHR24261:SF7">
    <property type="entry name" value="KRINGLE DOMAIN-CONTAINING PROTEIN"/>
    <property type="match status" value="1"/>
</dbReference>
<keyword evidence="2" id="KW-1015">Disulfide bond</keyword>
<proteinExistence type="predicted"/>
<evidence type="ECO:0000256" key="2">
    <source>
        <dbReference type="ARBA" id="ARBA00023157"/>
    </source>
</evidence>
<dbReference type="OrthoDB" id="1915767at2759"/>
<dbReference type="InterPro" id="IPR013806">
    <property type="entry name" value="Kringle-like"/>
</dbReference>
<dbReference type="Pfam" id="PF00051">
    <property type="entry name" value="Kringle"/>
    <property type="match status" value="1"/>
</dbReference>
<protein>
    <recommendedName>
        <fullName evidence="4">Kringle domain-containing protein</fullName>
    </recommendedName>
</protein>
<dbReference type="AlphaFoldDB" id="A0A7R9A7A7"/>
<dbReference type="InterPro" id="IPR038178">
    <property type="entry name" value="Kringle_sf"/>
</dbReference>
<keyword evidence="6" id="KW-1185">Reference proteome</keyword>
<keyword evidence="1 3" id="KW-0420">Kringle</keyword>
<feature type="domain" description="Kringle" evidence="4">
    <location>
        <begin position="20"/>
        <end position="113"/>
    </location>
</feature>
<evidence type="ECO:0000259" key="4">
    <source>
        <dbReference type="PROSITE" id="PS50070"/>
    </source>
</evidence>
<dbReference type="EMBL" id="CAJPEV010001136">
    <property type="protein sequence ID" value="CAG0890948.1"/>
    <property type="molecule type" value="Genomic_DNA"/>
</dbReference>
<comment type="caution">
    <text evidence="3">Lacks conserved residue(s) required for the propagation of feature annotation.</text>
</comment>
<evidence type="ECO:0000256" key="1">
    <source>
        <dbReference type="ARBA" id="ARBA00022572"/>
    </source>
</evidence>
<dbReference type="PROSITE" id="PS50070">
    <property type="entry name" value="KRINGLE_2"/>
    <property type="match status" value="1"/>
</dbReference>
<dbReference type="PANTHER" id="PTHR24261">
    <property type="entry name" value="PLASMINOGEN-RELATED"/>
    <property type="match status" value="1"/>
</dbReference>
<evidence type="ECO:0000313" key="6">
    <source>
        <dbReference type="Proteomes" id="UP000677054"/>
    </source>
</evidence>
<dbReference type="InterPro" id="IPR050759">
    <property type="entry name" value="Serine_protease_kringle"/>
</dbReference>